<proteinExistence type="predicted"/>
<dbReference type="AlphaFoldDB" id="A0AA42H2V1"/>
<evidence type="ECO:0000313" key="1">
    <source>
        <dbReference type="EMBL" id="MDH0126782.1"/>
    </source>
</evidence>
<sequence>MSFIEPAEAAGLRLKMSSDKSQLGKVFTAKSSKFHSRNVEHDLVEGFLREGWEEYGEPLKTKTRLRKQKAYDDQFKDDVWCQLYRLGYRALNVDQDFCLPFGSAPSEKKRIDIVAMNEDSVLLVDCQASETSAKPPSFENEFKSLKSRLDGYRKAVDQIFGSGRRLKYIFATRNLRLSRDSADVTALVEAGGFYYNDNTYQYIDSLLKSYRDAAHYQFMGLMMKGQNINKDKIEVPAIEGTMGGKTYYMFSLEPHLLLKIGFVLHRTRANESEMPTYQRLLLSSRLKGITKFIDGGGFFPNSAILNFNERETKLEFNGQPRSKDTASRTGILKIPNAFAIAYIIDGQHRIYGYANSRYKSSNTIPVVAFKNLDPSDQLELFMQINENQKAVSPTLRITLEEDLYWNAPRLDSRLKALRSSVVRALSGDSSGPLYGKISLGEDKAVLQAKPFADALIKCKLLPEAKGNKFVEATTAASLYDSANVEHSDEMIKARNRTVSFINAGYELAEGALGPDSEALDTYILSNRGSFAFISLMGDLHAFEVGRGVLSINSTTAQRIAAITGYLTVFFESLKAMSPEDAEVLTGKLGSGAEATWLRYFQSYINSRFSEYNPPELQDWRERQDKALQTQGREIGTQIERHMKNFIIEQLKALFGENWDIEIGNIQRECEMRAKEQMEKDYKDGLGRREIPWTDQFFIKDYKSIIEKYWSKKPENQEGAESFEQHFSIDVGHGFNSKADKIKWISLFNTLRNSWAHEGTKEKGLNRSDVELLAKIHNRLGLKHF</sequence>
<gene>
    <name evidence="1" type="ORF">N7376_22660</name>
</gene>
<evidence type="ECO:0000313" key="2">
    <source>
        <dbReference type="Proteomes" id="UP001158087"/>
    </source>
</evidence>
<dbReference type="NCBIfam" id="TIGR03187">
    <property type="entry name" value="DGQHR"/>
    <property type="match status" value="1"/>
</dbReference>
<protein>
    <submittedName>
        <fullName evidence="1">DGQHR domain-containing protein</fullName>
    </submittedName>
</protein>
<dbReference type="InterPro" id="IPR017642">
    <property type="entry name" value="DNA_S_mod_DndB"/>
</dbReference>
<accession>A0AA42H2V1</accession>
<dbReference type="EMBL" id="JAODYY010000016">
    <property type="protein sequence ID" value="MDH0126782.1"/>
    <property type="molecule type" value="Genomic_DNA"/>
</dbReference>
<organism evidence="1 2">
    <name type="scientific">Brucella intermedia GD04153</name>
    <dbReference type="NCBI Taxonomy" id="2975438"/>
    <lineage>
        <taxon>Bacteria</taxon>
        <taxon>Pseudomonadati</taxon>
        <taxon>Pseudomonadota</taxon>
        <taxon>Alphaproteobacteria</taxon>
        <taxon>Hyphomicrobiales</taxon>
        <taxon>Brucellaceae</taxon>
        <taxon>Brucella/Ochrobactrum group</taxon>
        <taxon>Brucella</taxon>
    </lineage>
</organism>
<dbReference type="Pfam" id="PF14072">
    <property type="entry name" value="DndB"/>
    <property type="match status" value="1"/>
</dbReference>
<name>A0AA42H2V1_9HYPH</name>
<dbReference type="CDD" id="cd16413">
    <property type="entry name" value="DGQHR_domain"/>
    <property type="match status" value="1"/>
</dbReference>
<reference evidence="1" key="1">
    <citation type="submission" date="2022-09" db="EMBL/GenBank/DDBJ databases">
        <title>Intensive care unit water sources are persistently colonized with multi-drug resistant bacteria and are the site of extensive horizontal gene transfer of antibiotic resistance genes.</title>
        <authorList>
            <person name="Diorio-Toth L."/>
        </authorList>
    </citation>
    <scope>NUCLEOTIDE SEQUENCE</scope>
    <source>
        <strain evidence="1">GD04153</strain>
    </source>
</reference>
<dbReference type="InterPro" id="IPR017601">
    <property type="entry name" value="DGQHR-contain_dom"/>
</dbReference>
<comment type="caution">
    <text evidence="1">The sequence shown here is derived from an EMBL/GenBank/DDBJ whole genome shotgun (WGS) entry which is preliminary data.</text>
</comment>
<dbReference type="Proteomes" id="UP001158087">
    <property type="component" value="Unassembled WGS sequence"/>
</dbReference>